<keyword evidence="4" id="KW-1185">Reference proteome</keyword>
<evidence type="ECO:0008006" key="5">
    <source>
        <dbReference type="Google" id="ProtNLM"/>
    </source>
</evidence>
<dbReference type="EMBL" id="BTRK01000001">
    <property type="protein sequence ID" value="GMR33606.1"/>
    <property type="molecule type" value="Genomic_DNA"/>
</dbReference>
<dbReference type="Proteomes" id="UP001328107">
    <property type="component" value="Unassembled WGS sequence"/>
</dbReference>
<comment type="caution">
    <text evidence="3">The sequence shown here is derived from an EMBL/GenBank/DDBJ whole genome shotgun (WGS) entry which is preliminary data.</text>
</comment>
<keyword evidence="1" id="KW-0812">Transmembrane</keyword>
<accession>A0AAN5C9Z4</accession>
<proteinExistence type="predicted"/>
<evidence type="ECO:0000256" key="1">
    <source>
        <dbReference type="SAM" id="Phobius"/>
    </source>
</evidence>
<feature type="non-terminal residue" evidence="3">
    <location>
        <position position="1"/>
    </location>
</feature>
<organism evidence="3 4">
    <name type="scientific">Pristionchus mayeri</name>
    <dbReference type="NCBI Taxonomy" id="1317129"/>
    <lineage>
        <taxon>Eukaryota</taxon>
        <taxon>Metazoa</taxon>
        <taxon>Ecdysozoa</taxon>
        <taxon>Nematoda</taxon>
        <taxon>Chromadorea</taxon>
        <taxon>Rhabditida</taxon>
        <taxon>Rhabditina</taxon>
        <taxon>Diplogasteromorpha</taxon>
        <taxon>Diplogasteroidea</taxon>
        <taxon>Neodiplogasteridae</taxon>
        <taxon>Pristionchus</taxon>
    </lineage>
</organism>
<protein>
    <recommendedName>
        <fullName evidence="5">G protein-coupled receptor</fullName>
    </recommendedName>
</protein>
<keyword evidence="1" id="KW-0472">Membrane</keyword>
<name>A0AAN5C9Z4_9BILA</name>
<sequence length="164" mass="18476">LQTVFCLLAILSNLLLGYTLCDAPFPRLPKSLLLSASVGFLLLAATHLIVVVHEWRGHDYSTMNHSAPPLLVHEAAFALENAALCVLVFERLTSILLSRWSEDEHSRFANDYTHGRRRLLRILRIAVHLLLIISIVSTHSGNVFHQSWWLPTSVMTIITLTTFP</sequence>
<feature type="non-terminal residue" evidence="3">
    <location>
        <position position="164"/>
    </location>
</feature>
<evidence type="ECO:0000313" key="3">
    <source>
        <dbReference type="EMBL" id="GMR33606.1"/>
    </source>
</evidence>
<dbReference type="AlphaFoldDB" id="A0AAN5C9Z4"/>
<evidence type="ECO:0000313" key="4">
    <source>
        <dbReference type="Proteomes" id="UP001328107"/>
    </source>
</evidence>
<keyword evidence="2" id="KW-0732">Signal</keyword>
<gene>
    <name evidence="3" type="ORF">PMAYCL1PPCAC_03801</name>
</gene>
<feature type="transmembrane region" description="Helical" evidence="1">
    <location>
        <begin position="122"/>
        <end position="140"/>
    </location>
</feature>
<keyword evidence="1" id="KW-1133">Transmembrane helix</keyword>
<feature type="chain" id="PRO_5042970350" description="G protein-coupled receptor" evidence="2">
    <location>
        <begin position="22"/>
        <end position="164"/>
    </location>
</feature>
<reference evidence="4" key="1">
    <citation type="submission" date="2022-10" db="EMBL/GenBank/DDBJ databases">
        <title>Genome assembly of Pristionchus species.</title>
        <authorList>
            <person name="Yoshida K."/>
            <person name="Sommer R.J."/>
        </authorList>
    </citation>
    <scope>NUCLEOTIDE SEQUENCE [LARGE SCALE GENOMIC DNA]</scope>
    <source>
        <strain evidence="4">RS5460</strain>
    </source>
</reference>
<feature type="signal peptide" evidence="2">
    <location>
        <begin position="1"/>
        <end position="21"/>
    </location>
</feature>
<evidence type="ECO:0000256" key="2">
    <source>
        <dbReference type="SAM" id="SignalP"/>
    </source>
</evidence>
<feature type="transmembrane region" description="Helical" evidence="1">
    <location>
        <begin position="31"/>
        <end position="52"/>
    </location>
</feature>